<protein>
    <submittedName>
        <fullName evidence="1">Uncharacterized protein</fullName>
    </submittedName>
</protein>
<accession>A0A1E4RM13</accession>
<keyword evidence="2" id="KW-1185">Reference proteome</keyword>
<proteinExistence type="predicted"/>
<evidence type="ECO:0000313" key="1">
    <source>
        <dbReference type="EMBL" id="ODV68304.1"/>
    </source>
</evidence>
<dbReference type="GeneID" id="30997976"/>
<sequence length="78" mass="9190">MSENFNPEDNYRIPYRDKYDIISEGLNDNMCAFIEMNGMTISEEDDGYDERVDYLSEILELWAKINKDLNNNQSDTIP</sequence>
<dbReference type="RefSeq" id="XP_020077371.1">
    <property type="nucleotide sequence ID" value="XM_020223427.1"/>
</dbReference>
<evidence type="ECO:0000313" key="2">
    <source>
        <dbReference type="Proteomes" id="UP000095085"/>
    </source>
</evidence>
<organism evidence="1 2">
    <name type="scientific">Hyphopichia burtonii NRRL Y-1933</name>
    <dbReference type="NCBI Taxonomy" id="984485"/>
    <lineage>
        <taxon>Eukaryota</taxon>
        <taxon>Fungi</taxon>
        <taxon>Dikarya</taxon>
        <taxon>Ascomycota</taxon>
        <taxon>Saccharomycotina</taxon>
        <taxon>Pichiomycetes</taxon>
        <taxon>Debaryomycetaceae</taxon>
        <taxon>Hyphopichia</taxon>
    </lineage>
</organism>
<dbReference type="Proteomes" id="UP000095085">
    <property type="component" value="Unassembled WGS sequence"/>
</dbReference>
<dbReference type="AlphaFoldDB" id="A0A1E4RM13"/>
<reference evidence="2" key="1">
    <citation type="submission" date="2016-05" db="EMBL/GenBank/DDBJ databases">
        <title>Comparative genomics of biotechnologically important yeasts.</title>
        <authorList>
            <consortium name="DOE Joint Genome Institute"/>
            <person name="Riley R."/>
            <person name="Haridas S."/>
            <person name="Wolfe K.H."/>
            <person name="Lopes M.R."/>
            <person name="Hittinger C.T."/>
            <person name="Goker M."/>
            <person name="Salamov A."/>
            <person name="Wisecaver J."/>
            <person name="Long T.M."/>
            <person name="Aerts A.L."/>
            <person name="Barry K."/>
            <person name="Choi C."/>
            <person name="Clum A."/>
            <person name="Coughlan A.Y."/>
            <person name="Deshpande S."/>
            <person name="Douglass A.P."/>
            <person name="Hanson S.J."/>
            <person name="Klenk H.-P."/>
            <person name="Labutti K."/>
            <person name="Lapidus A."/>
            <person name="Lindquist E."/>
            <person name="Lipzen A."/>
            <person name="Meier-Kolthoff J.P."/>
            <person name="Ohm R.A."/>
            <person name="Otillar R.P."/>
            <person name="Pangilinan J."/>
            <person name="Peng Y."/>
            <person name="Rokas A."/>
            <person name="Rosa C.A."/>
            <person name="Scheuner C."/>
            <person name="Sibirny A.A."/>
            <person name="Slot J.C."/>
            <person name="Stielow J.B."/>
            <person name="Sun H."/>
            <person name="Kurtzman C.P."/>
            <person name="Blackwell M."/>
            <person name="Grigoriev I.V."/>
            <person name="Jeffries T.W."/>
        </authorList>
    </citation>
    <scope>NUCLEOTIDE SEQUENCE [LARGE SCALE GENOMIC DNA]</scope>
    <source>
        <strain evidence="2">NRRL Y-1933</strain>
    </source>
</reference>
<name>A0A1E4RM13_9ASCO</name>
<dbReference type="EMBL" id="KV454539">
    <property type="protein sequence ID" value="ODV68304.1"/>
    <property type="molecule type" value="Genomic_DNA"/>
</dbReference>
<gene>
    <name evidence="1" type="ORF">HYPBUDRAFT_4428</name>
</gene>